<dbReference type="PANTHER" id="PTHR20914">
    <property type="entry name" value="LY6/PLAUR DOMAIN-CONTAINING PROTEIN 8"/>
    <property type="match status" value="1"/>
</dbReference>
<dbReference type="GO" id="GO:0005576">
    <property type="term" value="C:extracellular region"/>
    <property type="evidence" value="ECO:0007669"/>
    <property type="project" value="UniProtKB-SubCell"/>
</dbReference>
<dbReference type="AGR" id="Xenbase:XB-GENE-29098451"/>
<keyword evidence="3" id="KW-1133">Transmembrane helix</keyword>
<evidence type="ECO:0000259" key="5">
    <source>
        <dbReference type="Pfam" id="PF00021"/>
    </source>
</evidence>
<feature type="transmembrane region" description="Helical" evidence="3">
    <location>
        <begin position="201"/>
        <end position="220"/>
    </location>
</feature>
<keyword evidence="2" id="KW-0964">Secreted</keyword>
<dbReference type="Proteomes" id="UP000008143">
    <property type="component" value="Chromosome 7"/>
</dbReference>
<feature type="signal peptide" evidence="4">
    <location>
        <begin position="1"/>
        <end position="20"/>
    </location>
</feature>
<feature type="chain" id="PRO_5035320304" evidence="4">
    <location>
        <begin position="21"/>
        <end position="221"/>
    </location>
</feature>
<dbReference type="AlphaFoldDB" id="A0A8J1JYK4"/>
<evidence type="ECO:0000256" key="4">
    <source>
        <dbReference type="SAM" id="SignalP"/>
    </source>
</evidence>
<dbReference type="InterPro" id="IPR050918">
    <property type="entry name" value="CNF-like_PLA2_Inhibitor"/>
</dbReference>
<evidence type="ECO:0000313" key="8">
    <source>
        <dbReference type="Xenbase" id="XB-GENE-29098451"/>
    </source>
</evidence>
<dbReference type="SUPFAM" id="SSF57302">
    <property type="entry name" value="Snake toxin-like"/>
    <property type="match status" value="2"/>
</dbReference>
<dbReference type="Gene3D" id="2.10.60.10">
    <property type="entry name" value="CD59"/>
    <property type="match status" value="1"/>
</dbReference>
<keyword evidence="7" id="KW-0593">Phospholipase A2 inhibitor</keyword>
<dbReference type="OrthoDB" id="10320378at2759"/>
<evidence type="ECO:0000256" key="2">
    <source>
        <dbReference type="ARBA" id="ARBA00022525"/>
    </source>
</evidence>
<dbReference type="RefSeq" id="XP_031762100.1">
    <property type="nucleotide sequence ID" value="XM_031906240.1"/>
</dbReference>
<keyword evidence="3" id="KW-0472">Membrane</keyword>
<dbReference type="PANTHER" id="PTHR20914:SF25">
    <property type="entry name" value="PHOSPHOLIPASE A2 INHIBITOR AND LY6_PLAUR DOMAIN-CONTAINING PROTEIN"/>
    <property type="match status" value="1"/>
</dbReference>
<sequence length="221" mass="24078">MRSDVGLLCALAALVSNAYSLSCTLCMIEGSINCDGETVECPQGLICSTSATEVTSSDGLTTYNIRKYCGDAGRCDSTAHFSYTNYKSLEVITCCNTENCTAPDVAWPKDNREPNGLSCPTCAYSGYHCRAKSNIECVGKEDKCFTQTHNHQGLWESTIQTFRGCGTESHCKFGNWSMSRQGFRIDSAITCTIPNSNGAHSMSFLLIGHCLVLINIYLGYK</sequence>
<dbReference type="InterPro" id="IPR045860">
    <property type="entry name" value="Snake_toxin-like_sf"/>
</dbReference>
<dbReference type="Pfam" id="PF00021">
    <property type="entry name" value="UPAR_LY6"/>
    <property type="match status" value="2"/>
</dbReference>
<name>A0A8J1JYK4_XENTR</name>
<keyword evidence="4" id="KW-0732">Signal</keyword>
<dbReference type="InterPro" id="IPR016054">
    <property type="entry name" value="LY6_UPA_recep-like"/>
</dbReference>
<keyword evidence="6" id="KW-1185">Reference proteome</keyword>
<comment type="subcellular location">
    <subcellularLocation>
        <location evidence="1">Secreted</location>
    </subcellularLocation>
</comment>
<organism evidence="6 7">
    <name type="scientific">Xenopus tropicalis</name>
    <name type="common">Western clawed frog</name>
    <name type="synonym">Silurana tropicalis</name>
    <dbReference type="NCBI Taxonomy" id="8364"/>
    <lineage>
        <taxon>Eukaryota</taxon>
        <taxon>Metazoa</taxon>
        <taxon>Chordata</taxon>
        <taxon>Craniata</taxon>
        <taxon>Vertebrata</taxon>
        <taxon>Euteleostomi</taxon>
        <taxon>Amphibia</taxon>
        <taxon>Batrachia</taxon>
        <taxon>Anura</taxon>
        <taxon>Pipoidea</taxon>
        <taxon>Pipidae</taxon>
        <taxon>Xenopodinae</taxon>
        <taxon>Xenopus</taxon>
        <taxon>Silurana</taxon>
    </lineage>
</organism>
<feature type="domain" description="UPAR/Ly6" evidence="5">
    <location>
        <begin position="20"/>
        <end position="102"/>
    </location>
</feature>
<gene>
    <name evidence="7 8" type="primary">LOC116412290</name>
</gene>
<reference evidence="7" key="1">
    <citation type="submission" date="2025-08" db="UniProtKB">
        <authorList>
            <consortium name="RefSeq"/>
        </authorList>
    </citation>
    <scope>IDENTIFICATION</scope>
    <source>
        <strain evidence="7">Nigerian</strain>
        <tissue evidence="7">Liver and blood</tissue>
    </source>
</reference>
<dbReference type="KEGG" id="xtr:116412290"/>
<dbReference type="CDD" id="cd23572">
    <property type="entry name" value="TFP_LU_ECD_PINLYP_rpt2"/>
    <property type="match status" value="1"/>
</dbReference>
<dbReference type="GO" id="GO:0019834">
    <property type="term" value="F:phospholipase A2 inhibitor activity"/>
    <property type="evidence" value="ECO:0007669"/>
    <property type="project" value="UniProtKB-KW"/>
</dbReference>
<dbReference type="Xenbase" id="XB-GENE-29098451">
    <property type="gene designation" value="LOC116412290"/>
</dbReference>
<keyword evidence="3" id="KW-0812">Transmembrane</keyword>
<proteinExistence type="predicted"/>
<evidence type="ECO:0000313" key="7">
    <source>
        <dbReference type="RefSeq" id="XP_031762100.1"/>
    </source>
</evidence>
<protein>
    <submittedName>
        <fullName evidence="7">Phospholipase A2 inhibitor and Ly6/PLAUR domain-containing protein-like</fullName>
    </submittedName>
</protein>
<evidence type="ECO:0000313" key="6">
    <source>
        <dbReference type="Proteomes" id="UP000008143"/>
    </source>
</evidence>
<accession>A0A8J1JYK4</accession>
<feature type="domain" description="UPAR/Ly6" evidence="5">
    <location>
        <begin position="115"/>
        <end position="181"/>
    </location>
</feature>
<dbReference type="GeneID" id="116412290"/>
<dbReference type="OMA" id="WLATYKG"/>
<evidence type="ECO:0000256" key="1">
    <source>
        <dbReference type="ARBA" id="ARBA00004613"/>
    </source>
</evidence>
<evidence type="ECO:0000256" key="3">
    <source>
        <dbReference type="SAM" id="Phobius"/>
    </source>
</evidence>